<dbReference type="STRING" id="436010.A0A166C7A6"/>
<dbReference type="SUPFAM" id="SSF50978">
    <property type="entry name" value="WD40 repeat-like"/>
    <property type="match status" value="1"/>
</dbReference>
<dbReference type="OrthoDB" id="1367865at2759"/>
<name>A0A166C7A6_9AGAM</name>
<dbReference type="AlphaFoldDB" id="A0A166C7A6"/>
<dbReference type="SMART" id="SM00320">
    <property type="entry name" value="WD40"/>
    <property type="match status" value="3"/>
</dbReference>
<dbReference type="PANTHER" id="PTHR44019:SF8">
    <property type="entry name" value="POC1 CENTRIOLAR PROTEIN HOMOLOG"/>
    <property type="match status" value="1"/>
</dbReference>
<keyword evidence="4" id="KW-1185">Reference proteome</keyword>
<gene>
    <name evidence="3" type="ORF">FIBSPDRAFT_897497</name>
</gene>
<reference evidence="3 4" key="1">
    <citation type="journal article" date="2016" name="Mol. Biol. Evol.">
        <title>Comparative Genomics of Early-Diverging Mushroom-Forming Fungi Provides Insights into the Origins of Lignocellulose Decay Capabilities.</title>
        <authorList>
            <person name="Nagy L.G."/>
            <person name="Riley R."/>
            <person name="Tritt A."/>
            <person name="Adam C."/>
            <person name="Daum C."/>
            <person name="Floudas D."/>
            <person name="Sun H."/>
            <person name="Yadav J.S."/>
            <person name="Pangilinan J."/>
            <person name="Larsson K.H."/>
            <person name="Matsuura K."/>
            <person name="Barry K."/>
            <person name="Labutti K."/>
            <person name="Kuo R."/>
            <person name="Ohm R.A."/>
            <person name="Bhattacharya S.S."/>
            <person name="Shirouzu T."/>
            <person name="Yoshinaga Y."/>
            <person name="Martin F.M."/>
            <person name="Grigoriev I.V."/>
            <person name="Hibbett D.S."/>
        </authorList>
    </citation>
    <scope>NUCLEOTIDE SEQUENCE [LARGE SCALE GENOMIC DNA]</scope>
    <source>
        <strain evidence="3 4">CBS 109695</strain>
    </source>
</reference>
<protein>
    <submittedName>
        <fullName evidence="3">WD40 repeat-like protein</fullName>
    </submittedName>
</protein>
<dbReference type="EMBL" id="KV417634">
    <property type="protein sequence ID" value="KZP13364.1"/>
    <property type="molecule type" value="Genomic_DNA"/>
</dbReference>
<dbReference type="InterPro" id="IPR001680">
    <property type="entry name" value="WD40_rpt"/>
</dbReference>
<evidence type="ECO:0000256" key="1">
    <source>
        <dbReference type="ARBA" id="ARBA00022574"/>
    </source>
</evidence>
<keyword evidence="2" id="KW-0677">Repeat</keyword>
<dbReference type="InterPro" id="IPR036322">
    <property type="entry name" value="WD40_repeat_dom_sf"/>
</dbReference>
<dbReference type="Gene3D" id="2.130.10.10">
    <property type="entry name" value="YVTN repeat-like/Quinoprotein amine dehydrogenase"/>
    <property type="match status" value="1"/>
</dbReference>
<proteinExistence type="predicted"/>
<sequence>MTFAERKHFYVHNSTFREARLAAVRPSIEATPPTTPELLAQKCFFDGTEKKLSIFLFPQLDTWPLTNSDDHRSPHPDQSIRSDLAIYGHDLMATKGVVGFQTVEAVKEAPKPRLIRTNGSVRAQSMDELEQRPRTRVFQSDYLRLGVSFRWHRELSTVIRCVAFSPDGQMIAAGTREGKSTKTVRAMAFYPDGTRLVTASRDTTLLVLCPFSGSVLLCPLRGHTQCIVSVAISPDGCFIFSGDKTAGEWHFADYPTESFREAKNVSSVALFPNDRVILCAAGNRVQMWHAEKGKEVAKEFDMSAKGSLKYDERHVNEKIQ</sequence>
<dbReference type="PANTHER" id="PTHR44019">
    <property type="entry name" value="WD REPEAT-CONTAINING PROTEIN 55"/>
    <property type="match status" value="1"/>
</dbReference>
<dbReference type="Pfam" id="PF00400">
    <property type="entry name" value="WD40"/>
    <property type="match status" value="3"/>
</dbReference>
<dbReference type="Proteomes" id="UP000076532">
    <property type="component" value="Unassembled WGS sequence"/>
</dbReference>
<evidence type="ECO:0000313" key="4">
    <source>
        <dbReference type="Proteomes" id="UP000076532"/>
    </source>
</evidence>
<evidence type="ECO:0000256" key="2">
    <source>
        <dbReference type="ARBA" id="ARBA00022737"/>
    </source>
</evidence>
<evidence type="ECO:0000313" key="3">
    <source>
        <dbReference type="EMBL" id="KZP13364.1"/>
    </source>
</evidence>
<dbReference type="InterPro" id="IPR015943">
    <property type="entry name" value="WD40/YVTN_repeat-like_dom_sf"/>
</dbReference>
<accession>A0A166C7A6</accession>
<organism evidence="3 4">
    <name type="scientific">Athelia psychrophila</name>
    <dbReference type="NCBI Taxonomy" id="1759441"/>
    <lineage>
        <taxon>Eukaryota</taxon>
        <taxon>Fungi</taxon>
        <taxon>Dikarya</taxon>
        <taxon>Basidiomycota</taxon>
        <taxon>Agaricomycotina</taxon>
        <taxon>Agaricomycetes</taxon>
        <taxon>Agaricomycetidae</taxon>
        <taxon>Atheliales</taxon>
        <taxon>Atheliaceae</taxon>
        <taxon>Athelia</taxon>
    </lineage>
</organism>
<dbReference type="InterPro" id="IPR050505">
    <property type="entry name" value="WDR55/POC1"/>
</dbReference>
<keyword evidence="1" id="KW-0853">WD repeat</keyword>